<dbReference type="PIRSF" id="PIRSF017082">
    <property type="entry name" value="YflP"/>
    <property type="match status" value="1"/>
</dbReference>
<dbReference type="Pfam" id="PF03401">
    <property type="entry name" value="TctC"/>
    <property type="match status" value="1"/>
</dbReference>
<dbReference type="Gene3D" id="3.40.190.150">
    <property type="entry name" value="Bordetella uptake gene, domain 1"/>
    <property type="match status" value="1"/>
</dbReference>
<evidence type="ECO:0000256" key="1">
    <source>
        <dbReference type="ARBA" id="ARBA00006987"/>
    </source>
</evidence>
<dbReference type="PANTHER" id="PTHR42928:SF5">
    <property type="entry name" value="BLR1237 PROTEIN"/>
    <property type="match status" value="1"/>
</dbReference>
<reference evidence="3 4" key="1">
    <citation type="submission" date="2021-11" db="EMBL/GenBank/DDBJ databases">
        <authorList>
            <person name="Lee D.-H."/>
            <person name="Kim S.-B."/>
        </authorList>
    </citation>
    <scope>NUCLEOTIDE SEQUENCE [LARGE SCALE GENOMIC DNA]</scope>
    <source>
        <strain evidence="3 4">KCTC 52223</strain>
    </source>
</reference>
<gene>
    <name evidence="3" type="ORF">LJ725_00940</name>
</gene>
<dbReference type="SUPFAM" id="SSF53850">
    <property type="entry name" value="Periplasmic binding protein-like II"/>
    <property type="match status" value="1"/>
</dbReference>
<dbReference type="CDD" id="cd13578">
    <property type="entry name" value="PBP2_Bug27"/>
    <property type="match status" value="1"/>
</dbReference>
<dbReference type="RefSeq" id="WP_230548742.1">
    <property type="nucleotide sequence ID" value="NZ_JAJISD010000001.1"/>
</dbReference>
<dbReference type="Proteomes" id="UP001198862">
    <property type="component" value="Unassembled WGS sequence"/>
</dbReference>
<evidence type="ECO:0000313" key="4">
    <source>
        <dbReference type="Proteomes" id="UP001198862"/>
    </source>
</evidence>
<evidence type="ECO:0000256" key="2">
    <source>
        <dbReference type="SAM" id="SignalP"/>
    </source>
</evidence>
<comment type="similarity">
    <text evidence="1">Belongs to the UPF0065 (bug) family.</text>
</comment>
<comment type="caution">
    <text evidence="3">The sequence shown here is derived from an EMBL/GenBank/DDBJ whole genome shotgun (WGS) entry which is preliminary data.</text>
</comment>
<dbReference type="Gene3D" id="3.40.190.10">
    <property type="entry name" value="Periplasmic binding protein-like II"/>
    <property type="match status" value="1"/>
</dbReference>
<organism evidence="3 4">
    <name type="scientific">Reyranella aquatilis</name>
    <dbReference type="NCBI Taxonomy" id="2035356"/>
    <lineage>
        <taxon>Bacteria</taxon>
        <taxon>Pseudomonadati</taxon>
        <taxon>Pseudomonadota</taxon>
        <taxon>Alphaproteobacteria</taxon>
        <taxon>Hyphomicrobiales</taxon>
        <taxon>Reyranellaceae</taxon>
        <taxon>Reyranella</taxon>
    </lineage>
</organism>
<dbReference type="EMBL" id="JAJISD010000001">
    <property type="protein sequence ID" value="MCC8427513.1"/>
    <property type="molecule type" value="Genomic_DNA"/>
</dbReference>
<dbReference type="PANTHER" id="PTHR42928">
    <property type="entry name" value="TRICARBOXYLATE-BINDING PROTEIN"/>
    <property type="match status" value="1"/>
</dbReference>
<protein>
    <submittedName>
        <fullName evidence="3">Tripartite tricarboxylate transporter substrate binding protein</fullName>
    </submittedName>
</protein>
<proteinExistence type="inferred from homology"/>
<evidence type="ECO:0000313" key="3">
    <source>
        <dbReference type="EMBL" id="MCC8427513.1"/>
    </source>
</evidence>
<dbReference type="InterPro" id="IPR042100">
    <property type="entry name" value="Bug_dom1"/>
</dbReference>
<dbReference type="InterPro" id="IPR005064">
    <property type="entry name" value="BUG"/>
</dbReference>
<keyword evidence="4" id="KW-1185">Reference proteome</keyword>
<feature type="chain" id="PRO_5045522674" evidence="2">
    <location>
        <begin position="27"/>
        <end position="326"/>
    </location>
</feature>
<feature type="signal peptide" evidence="2">
    <location>
        <begin position="1"/>
        <end position="26"/>
    </location>
</feature>
<accession>A0ABS8KN83</accession>
<sequence length="326" mass="34239">MIDRRTLFLSLAATAASSLTPSTGFAQTAWPAKPIRIIVPFPAGQATDILARMMADQLTKALGQQVIAENRPGAGGQIGADVAAKATPDGYTLLMVTISTHGISPALYPKLPYDPQKDFAPIANIGLTPQVLMTSLKSGIDSVADLVAKAKSGADLNYGSSGNGSASHLAVEMLKSAAGIKLTHVPFKGNAEAQLALQSGDIQLLSDAVPGAVGPVRSGKVKAIGIADQRRSPFLPDVPTVAEQGLQGVVAVGWIGLSAPAKTPEPILDKLSAEVMRILTDPEVLEKMKSLSFVPAKESRQEFEAYIAIENMKWRKIIQDAGIKIE</sequence>
<name>A0ABS8KN83_9HYPH</name>
<keyword evidence="2" id="KW-0732">Signal</keyword>